<accession>A0A1R3FV13</accession>
<reference evidence="2 3" key="1">
    <citation type="submission" date="2013-09" db="EMBL/GenBank/DDBJ databases">
        <title>Corchorus capsularis genome sequencing.</title>
        <authorList>
            <person name="Alam M."/>
            <person name="Haque M.S."/>
            <person name="Islam M.S."/>
            <person name="Emdad E.M."/>
            <person name="Islam M.M."/>
            <person name="Ahmed B."/>
            <person name="Halim A."/>
            <person name="Hossen Q.M.M."/>
            <person name="Hossain M.Z."/>
            <person name="Ahmed R."/>
            <person name="Khan M.M."/>
            <person name="Islam R."/>
            <person name="Rashid M.M."/>
            <person name="Khan S.A."/>
            <person name="Rahman M.S."/>
            <person name="Alam M."/>
        </authorList>
    </citation>
    <scope>NUCLEOTIDE SEQUENCE [LARGE SCALE GENOMIC DNA]</scope>
    <source>
        <strain evidence="3">cv. CVL-1</strain>
        <tissue evidence="2">Whole seedling</tissue>
    </source>
</reference>
<dbReference type="OrthoDB" id="10362686at2759"/>
<sequence>DKYDAAMNQMHGQAADQVEFDPVAYASAVGERNRSHLYGFGSLPKESDILGQTSSRTSTSPSTAPAELSDEMKQLFQQWAREALPGILTPLLPGMLNSLGNRILDSASRDNIVDPHHHHNKMILKGMVMLMVVMMMDDDMEDLR</sequence>
<dbReference type="Gramene" id="OMO49625">
    <property type="protein sequence ID" value="OMO49625"/>
    <property type="gene ID" value="CCACVL1_30884"/>
</dbReference>
<dbReference type="EMBL" id="AWWV01016428">
    <property type="protein sequence ID" value="OMO49625.1"/>
    <property type="molecule type" value="Genomic_DNA"/>
</dbReference>
<evidence type="ECO:0000313" key="3">
    <source>
        <dbReference type="Proteomes" id="UP000188268"/>
    </source>
</evidence>
<feature type="compositionally biased region" description="Low complexity" evidence="1">
    <location>
        <begin position="53"/>
        <end position="63"/>
    </location>
</feature>
<gene>
    <name evidence="2" type="ORF">CCACVL1_30884</name>
</gene>
<feature type="non-terminal residue" evidence="2">
    <location>
        <position position="1"/>
    </location>
</feature>
<comment type="caution">
    <text evidence="2">The sequence shown here is derived from an EMBL/GenBank/DDBJ whole genome shotgun (WGS) entry which is preliminary data.</text>
</comment>
<name>A0A1R3FV13_COCAP</name>
<evidence type="ECO:0000256" key="1">
    <source>
        <dbReference type="SAM" id="MobiDB-lite"/>
    </source>
</evidence>
<protein>
    <submittedName>
        <fullName evidence="2">Uncharacterized protein</fullName>
    </submittedName>
</protein>
<keyword evidence="3" id="KW-1185">Reference proteome</keyword>
<proteinExistence type="predicted"/>
<organism evidence="2 3">
    <name type="scientific">Corchorus capsularis</name>
    <name type="common">Jute</name>
    <dbReference type="NCBI Taxonomy" id="210143"/>
    <lineage>
        <taxon>Eukaryota</taxon>
        <taxon>Viridiplantae</taxon>
        <taxon>Streptophyta</taxon>
        <taxon>Embryophyta</taxon>
        <taxon>Tracheophyta</taxon>
        <taxon>Spermatophyta</taxon>
        <taxon>Magnoliopsida</taxon>
        <taxon>eudicotyledons</taxon>
        <taxon>Gunneridae</taxon>
        <taxon>Pentapetalae</taxon>
        <taxon>rosids</taxon>
        <taxon>malvids</taxon>
        <taxon>Malvales</taxon>
        <taxon>Malvaceae</taxon>
        <taxon>Grewioideae</taxon>
        <taxon>Apeibeae</taxon>
        <taxon>Corchorus</taxon>
    </lineage>
</organism>
<evidence type="ECO:0000313" key="2">
    <source>
        <dbReference type="EMBL" id="OMO49625.1"/>
    </source>
</evidence>
<dbReference type="AlphaFoldDB" id="A0A1R3FV13"/>
<feature type="region of interest" description="Disordered" evidence="1">
    <location>
        <begin position="37"/>
        <end position="69"/>
    </location>
</feature>
<dbReference type="Proteomes" id="UP000188268">
    <property type="component" value="Unassembled WGS sequence"/>
</dbReference>